<feature type="transmembrane region" description="Helical" evidence="6">
    <location>
        <begin position="208"/>
        <end position="233"/>
    </location>
</feature>
<feature type="transmembrane region" description="Helical" evidence="6">
    <location>
        <begin position="272"/>
        <end position="298"/>
    </location>
</feature>
<dbReference type="OrthoDB" id="9806785at2"/>
<feature type="transmembrane region" description="Helical" evidence="6">
    <location>
        <begin position="178"/>
        <end position="202"/>
    </location>
</feature>
<feature type="compositionally biased region" description="Low complexity" evidence="5">
    <location>
        <begin position="42"/>
        <end position="55"/>
    </location>
</feature>
<dbReference type="PANTHER" id="PTHR10361">
    <property type="entry name" value="SODIUM-BILE ACID COTRANSPORTER"/>
    <property type="match status" value="1"/>
</dbReference>
<feature type="transmembrane region" description="Helical" evidence="6">
    <location>
        <begin position="245"/>
        <end position="266"/>
    </location>
</feature>
<protein>
    <submittedName>
        <fullName evidence="7">Bile acid:sodium symporter family protein</fullName>
    </submittedName>
</protein>
<accession>A0A556CQ88</accession>
<evidence type="ECO:0000313" key="8">
    <source>
        <dbReference type="Proteomes" id="UP000316406"/>
    </source>
</evidence>
<dbReference type="PANTHER" id="PTHR10361:SF28">
    <property type="entry name" value="P3 PROTEIN-RELATED"/>
    <property type="match status" value="1"/>
</dbReference>
<sequence length="378" mass="39091">MPDTPTPQSSSSQPESSNPQPQPSNPQPPSSSSQSPTPPPQAGGSSAPQPQQPNSDRSSIIAVTALPVLVVIAGVLGFLSPDTFTPLAPSITWALGIVMFFMGLTLTLPDFARIAKKPWIAALGVVTQFVAMPLLGLLVVTLYSLPTEIAVGVILVGCAPGGTASNVVTYLAKGDTALSVSITTLSTLLAPVLTPLLTLWLAGSYMDVPFWSMFVSICQTVLVPVIVGVIVRLVASKFVDKISPILPWFASIAIAYIVAVVVAGSADSIATAGILVLLAVITHNVLGLGLGYGVAAACRLDTPTRRAMTFEVGLQNSGLASTLATTYFSPLAALPGAVFSVWHNVSGALLASVFARRPYGKPPREQVAGDSHTQESGL</sequence>
<dbReference type="AlphaFoldDB" id="A0A556CQ88"/>
<keyword evidence="3 6" id="KW-1133">Transmembrane helix</keyword>
<keyword evidence="4 6" id="KW-0472">Membrane</keyword>
<keyword evidence="8" id="KW-1185">Reference proteome</keyword>
<evidence type="ECO:0000256" key="1">
    <source>
        <dbReference type="ARBA" id="ARBA00004141"/>
    </source>
</evidence>
<evidence type="ECO:0000256" key="6">
    <source>
        <dbReference type="SAM" id="Phobius"/>
    </source>
</evidence>
<dbReference type="Proteomes" id="UP000316406">
    <property type="component" value="Unassembled WGS sequence"/>
</dbReference>
<feature type="compositionally biased region" description="Low complexity" evidence="5">
    <location>
        <begin position="1"/>
        <end position="19"/>
    </location>
</feature>
<keyword evidence="2 6" id="KW-0812">Transmembrane</keyword>
<feature type="region of interest" description="Disordered" evidence="5">
    <location>
        <begin position="1"/>
        <end position="56"/>
    </location>
</feature>
<evidence type="ECO:0000256" key="3">
    <source>
        <dbReference type="ARBA" id="ARBA00022989"/>
    </source>
</evidence>
<dbReference type="InterPro" id="IPR004710">
    <property type="entry name" value="Bilac:Na_transpt"/>
</dbReference>
<dbReference type="EMBL" id="VLTK01000001">
    <property type="protein sequence ID" value="TSI19573.1"/>
    <property type="molecule type" value="Genomic_DNA"/>
</dbReference>
<feature type="compositionally biased region" description="Pro residues" evidence="5">
    <location>
        <begin position="20"/>
        <end position="29"/>
    </location>
</feature>
<proteinExistence type="predicted"/>
<name>A0A556CQ88_BREAU</name>
<gene>
    <name evidence="7" type="ORF">FO013_01005</name>
</gene>
<dbReference type="InterPro" id="IPR038770">
    <property type="entry name" value="Na+/solute_symporter_sf"/>
</dbReference>
<reference evidence="7 8" key="1">
    <citation type="submission" date="2019-07" db="EMBL/GenBank/DDBJ databases">
        <title>Draft genome sequence of Brevibacterium aurantiacum XU54 isolated from Xinjiang China.</title>
        <authorList>
            <person name="Xu X."/>
        </authorList>
    </citation>
    <scope>NUCLEOTIDE SEQUENCE [LARGE SCALE GENOMIC DNA]</scope>
    <source>
        <strain evidence="7 8">XU54</strain>
    </source>
</reference>
<dbReference type="GO" id="GO:0016020">
    <property type="term" value="C:membrane"/>
    <property type="evidence" value="ECO:0007669"/>
    <property type="project" value="UniProtKB-SubCell"/>
</dbReference>
<feature type="transmembrane region" description="Helical" evidence="6">
    <location>
        <begin position="120"/>
        <end position="143"/>
    </location>
</feature>
<feature type="transmembrane region" description="Helical" evidence="6">
    <location>
        <begin position="149"/>
        <end position="171"/>
    </location>
</feature>
<comment type="subcellular location">
    <subcellularLocation>
        <location evidence="1">Membrane</location>
        <topology evidence="1">Multi-pass membrane protein</topology>
    </subcellularLocation>
</comment>
<feature type="transmembrane region" description="Helical" evidence="6">
    <location>
        <begin position="60"/>
        <end position="79"/>
    </location>
</feature>
<feature type="transmembrane region" description="Helical" evidence="6">
    <location>
        <begin position="91"/>
        <end position="108"/>
    </location>
</feature>
<dbReference type="Pfam" id="PF01758">
    <property type="entry name" value="SBF"/>
    <property type="match status" value="1"/>
</dbReference>
<dbReference type="InterPro" id="IPR002657">
    <property type="entry name" value="BilAc:Na_symport/Acr3"/>
</dbReference>
<evidence type="ECO:0000256" key="2">
    <source>
        <dbReference type="ARBA" id="ARBA00022692"/>
    </source>
</evidence>
<evidence type="ECO:0000313" key="7">
    <source>
        <dbReference type="EMBL" id="TSI19573.1"/>
    </source>
</evidence>
<organism evidence="7 8">
    <name type="scientific">Brevibacterium aurantiacum</name>
    <dbReference type="NCBI Taxonomy" id="273384"/>
    <lineage>
        <taxon>Bacteria</taxon>
        <taxon>Bacillati</taxon>
        <taxon>Actinomycetota</taxon>
        <taxon>Actinomycetes</taxon>
        <taxon>Micrococcales</taxon>
        <taxon>Brevibacteriaceae</taxon>
        <taxon>Brevibacterium</taxon>
    </lineage>
</organism>
<evidence type="ECO:0000256" key="5">
    <source>
        <dbReference type="SAM" id="MobiDB-lite"/>
    </source>
</evidence>
<dbReference type="Gene3D" id="1.20.1530.20">
    <property type="match status" value="1"/>
</dbReference>
<comment type="caution">
    <text evidence="7">The sequence shown here is derived from an EMBL/GenBank/DDBJ whole genome shotgun (WGS) entry which is preliminary data.</text>
</comment>
<evidence type="ECO:0000256" key="4">
    <source>
        <dbReference type="ARBA" id="ARBA00023136"/>
    </source>
</evidence>